<feature type="compositionally biased region" description="Polar residues" evidence="1">
    <location>
        <begin position="183"/>
        <end position="195"/>
    </location>
</feature>
<feature type="compositionally biased region" description="Basic and acidic residues" evidence="1">
    <location>
        <begin position="297"/>
        <end position="308"/>
    </location>
</feature>
<dbReference type="PANTHER" id="PTHR33697:SF1">
    <property type="entry name" value="TUDOR_PWWP_MBT SUPERFAMILY PROTEIN"/>
    <property type="match status" value="1"/>
</dbReference>
<accession>A0A8S0SSR5</accession>
<feature type="compositionally biased region" description="Acidic residues" evidence="1">
    <location>
        <begin position="164"/>
        <end position="182"/>
    </location>
</feature>
<dbReference type="Gramene" id="OE9A028438T1">
    <property type="protein sequence ID" value="OE9A028438C1"/>
    <property type="gene ID" value="OE9A028438"/>
</dbReference>
<name>A0A8S0SSR5_OLEEU</name>
<feature type="domain" description="PWWP" evidence="2">
    <location>
        <begin position="16"/>
        <end position="81"/>
    </location>
</feature>
<feature type="compositionally biased region" description="Polar residues" evidence="1">
    <location>
        <begin position="418"/>
        <end position="442"/>
    </location>
</feature>
<proteinExistence type="predicted"/>
<dbReference type="Pfam" id="PF00855">
    <property type="entry name" value="PWWP"/>
    <property type="match status" value="1"/>
</dbReference>
<keyword evidence="4" id="KW-1185">Reference proteome</keyword>
<feature type="region of interest" description="Disordered" evidence="1">
    <location>
        <begin position="606"/>
        <end position="647"/>
    </location>
</feature>
<feature type="compositionally biased region" description="Polar residues" evidence="1">
    <location>
        <begin position="309"/>
        <end position="332"/>
    </location>
</feature>
<dbReference type="OrthoDB" id="607790at2759"/>
<dbReference type="Proteomes" id="UP000594638">
    <property type="component" value="Unassembled WGS sequence"/>
</dbReference>
<feature type="compositionally biased region" description="Polar residues" evidence="1">
    <location>
        <begin position="282"/>
        <end position="291"/>
    </location>
</feature>
<protein>
    <recommendedName>
        <fullName evidence="2">PWWP domain-containing protein</fullName>
    </recommendedName>
</protein>
<reference evidence="3 4" key="1">
    <citation type="submission" date="2019-12" db="EMBL/GenBank/DDBJ databases">
        <authorList>
            <person name="Alioto T."/>
            <person name="Alioto T."/>
            <person name="Gomez Garrido J."/>
        </authorList>
    </citation>
    <scope>NUCLEOTIDE SEQUENCE [LARGE SCALE GENOMIC DNA]</scope>
</reference>
<comment type="caution">
    <text evidence="3">The sequence shown here is derived from an EMBL/GenBank/DDBJ whole genome shotgun (WGS) entry which is preliminary data.</text>
</comment>
<dbReference type="CDD" id="cd05162">
    <property type="entry name" value="PWWP"/>
    <property type="match status" value="1"/>
</dbReference>
<dbReference type="EMBL" id="CACTIH010005505">
    <property type="protein sequence ID" value="CAA2995653.1"/>
    <property type="molecule type" value="Genomic_DNA"/>
</dbReference>
<organism evidence="3 4">
    <name type="scientific">Olea europaea subsp. europaea</name>
    <dbReference type="NCBI Taxonomy" id="158383"/>
    <lineage>
        <taxon>Eukaryota</taxon>
        <taxon>Viridiplantae</taxon>
        <taxon>Streptophyta</taxon>
        <taxon>Embryophyta</taxon>
        <taxon>Tracheophyta</taxon>
        <taxon>Spermatophyta</taxon>
        <taxon>Magnoliopsida</taxon>
        <taxon>eudicotyledons</taxon>
        <taxon>Gunneridae</taxon>
        <taxon>Pentapetalae</taxon>
        <taxon>asterids</taxon>
        <taxon>lamiids</taxon>
        <taxon>Lamiales</taxon>
        <taxon>Oleaceae</taxon>
        <taxon>Oleeae</taxon>
        <taxon>Olea</taxon>
    </lineage>
</organism>
<feature type="region of interest" description="Disordered" evidence="1">
    <location>
        <begin position="282"/>
        <end position="355"/>
    </location>
</feature>
<feature type="region of interest" description="Disordered" evidence="1">
    <location>
        <begin position="136"/>
        <end position="230"/>
    </location>
</feature>
<evidence type="ECO:0000256" key="1">
    <source>
        <dbReference type="SAM" id="MobiDB-lite"/>
    </source>
</evidence>
<dbReference type="InterPro" id="IPR000313">
    <property type="entry name" value="PWWP_dom"/>
</dbReference>
<evidence type="ECO:0000313" key="4">
    <source>
        <dbReference type="Proteomes" id="UP000594638"/>
    </source>
</evidence>
<feature type="compositionally biased region" description="Polar residues" evidence="1">
    <location>
        <begin position="611"/>
        <end position="626"/>
    </location>
</feature>
<feature type="compositionally biased region" description="Basic and acidic residues" evidence="1">
    <location>
        <begin position="221"/>
        <end position="230"/>
    </location>
</feature>
<sequence>MGSTGEPINKGIDASVGGLVWVRRRNGSWWPGRILSPDELPESSLLSPRSGTPVKLLGREDASVLENSCQSAFRDWYNLEKSKRVKAFRCGEYDECIEKAKATASNSSKKAVKYARREDAILHALELESARLGKNHSDFMSGRDQQGGEDRVVDQSPTSFNPSEETDVIDEDLSCSGDDSDSAQELSQSGVSFENLSYLDANKDQSRRRRTPNDSEDDGTEGIKRMRGLEDFGMGVMSSLKRKRSQTSHVHEFLKKKNRHRTLSKVLENTTMVSVPIVSEQLASPTGSSLPGASDGKVSELESNESKKNNSMAINKNSDSTGVSCENGSINPSRHDSDGSMVKSKQKENEFSSELGLPEGVLSETLFDVPLLVEEKHHAGLSLSISCASQKALMGAGAQPSQSSLVETLSLGNEELNESASTSSGTADIHISQRTDQGSSEWQLKGKRNARSRKVDVNYGSATCVAGQNVDLNCVGVSLPSADCGYSLKSRPIAEIQVDEFPGWSRNVPHTPSELSVPLRVLPCRQSRFTVNPKYDSSEFSLRHHNAGSVLYDVTLAVNASYRPQHVPYISLMSKLNGRPIIGHPLTIEVLDDGFCDHLISGSECYSSSSELNGDQGATRSSSGGRVSTKHLGLQPSISPKTRKSKRNGLLSKKIKKLSSLTCSRKQSEVEKKLVEKPRGPAVACVPLNVVFSRINAALGPATRLASTSKI</sequence>
<dbReference type="AlphaFoldDB" id="A0A8S0SSR5"/>
<dbReference type="InterPro" id="IPR044679">
    <property type="entry name" value="PWWP2-like"/>
</dbReference>
<gene>
    <name evidence="3" type="ORF">OLEA9_A028438</name>
</gene>
<dbReference type="PANTHER" id="PTHR33697">
    <property type="entry name" value="T17B22.17 PROTEIN-RELATED"/>
    <property type="match status" value="1"/>
</dbReference>
<evidence type="ECO:0000259" key="2">
    <source>
        <dbReference type="PROSITE" id="PS50812"/>
    </source>
</evidence>
<evidence type="ECO:0000313" key="3">
    <source>
        <dbReference type="EMBL" id="CAA2995653.1"/>
    </source>
</evidence>
<feature type="region of interest" description="Disordered" evidence="1">
    <location>
        <begin position="416"/>
        <end position="447"/>
    </location>
</feature>
<dbReference type="Gene3D" id="2.30.30.140">
    <property type="match status" value="1"/>
</dbReference>
<dbReference type="SUPFAM" id="SSF63748">
    <property type="entry name" value="Tudor/PWWP/MBT"/>
    <property type="match status" value="1"/>
</dbReference>
<dbReference type="PROSITE" id="PS50812">
    <property type="entry name" value="PWWP"/>
    <property type="match status" value="1"/>
</dbReference>